<gene>
    <name evidence="2" type="ORF">HYPBUDRAFT_6417</name>
</gene>
<dbReference type="GO" id="GO:0051260">
    <property type="term" value="P:protein homooligomerization"/>
    <property type="evidence" value="ECO:0007669"/>
    <property type="project" value="InterPro"/>
</dbReference>
<dbReference type="InterPro" id="IPR011333">
    <property type="entry name" value="SKP1/BTB/POZ_sf"/>
</dbReference>
<evidence type="ECO:0000313" key="3">
    <source>
        <dbReference type="Proteomes" id="UP000095085"/>
    </source>
</evidence>
<evidence type="ECO:0000313" key="2">
    <source>
        <dbReference type="EMBL" id="ODV67124.1"/>
    </source>
</evidence>
<dbReference type="PANTHER" id="PTHR31758:SF2">
    <property type="entry name" value="BTB_POZ DOMAIN-CONTAINING PROTEIN YLR108C"/>
    <property type="match status" value="1"/>
</dbReference>
<dbReference type="EMBL" id="KV454541">
    <property type="protein sequence ID" value="ODV67124.1"/>
    <property type="molecule type" value="Genomic_DNA"/>
</dbReference>
<dbReference type="Pfam" id="PF02214">
    <property type="entry name" value="BTB_2"/>
    <property type="match status" value="1"/>
</dbReference>
<dbReference type="GeneID" id="30998123"/>
<dbReference type="SUPFAM" id="SSF54695">
    <property type="entry name" value="POZ domain"/>
    <property type="match status" value="2"/>
</dbReference>
<evidence type="ECO:0000259" key="1">
    <source>
        <dbReference type="Pfam" id="PF02214"/>
    </source>
</evidence>
<protein>
    <recommendedName>
        <fullName evidence="1">Potassium channel tetramerisation-type BTB domain-containing protein</fullName>
    </recommendedName>
</protein>
<dbReference type="AlphaFoldDB" id="A0A1E4RIN2"/>
<organism evidence="2 3">
    <name type="scientific">Hyphopichia burtonii NRRL Y-1933</name>
    <dbReference type="NCBI Taxonomy" id="984485"/>
    <lineage>
        <taxon>Eukaryota</taxon>
        <taxon>Fungi</taxon>
        <taxon>Dikarya</taxon>
        <taxon>Ascomycota</taxon>
        <taxon>Saccharomycotina</taxon>
        <taxon>Pichiomycetes</taxon>
        <taxon>Debaryomycetaceae</taxon>
        <taxon>Hyphopichia</taxon>
    </lineage>
</organism>
<accession>A0A1E4RIN2</accession>
<keyword evidence="3" id="KW-1185">Reference proteome</keyword>
<dbReference type="Proteomes" id="UP000095085">
    <property type="component" value="Unassembled WGS sequence"/>
</dbReference>
<reference evidence="3" key="1">
    <citation type="submission" date="2016-05" db="EMBL/GenBank/DDBJ databases">
        <title>Comparative genomics of biotechnologically important yeasts.</title>
        <authorList>
            <consortium name="DOE Joint Genome Institute"/>
            <person name="Riley R."/>
            <person name="Haridas S."/>
            <person name="Wolfe K.H."/>
            <person name="Lopes M.R."/>
            <person name="Hittinger C.T."/>
            <person name="Goker M."/>
            <person name="Salamov A."/>
            <person name="Wisecaver J."/>
            <person name="Long T.M."/>
            <person name="Aerts A.L."/>
            <person name="Barry K."/>
            <person name="Choi C."/>
            <person name="Clum A."/>
            <person name="Coughlan A.Y."/>
            <person name="Deshpande S."/>
            <person name="Douglass A.P."/>
            <person name="Hanson S.J."/>
            <person name="Klenk H.-P."/>
            <person name="Labutti K."/>
            <person name="Lapidus A."/>
            <person name="Lindquist E."/>
            <person name="Lipzen A."/>
            <person name="Meier-Kolthoff J.P."/>
            <person name="Ohm R.A."/>
            <person name="Otillar R.P."/>
            <person name="Pangilinan J."/>
            <person name="Peng Y."/>
            <person name="Rokas A."/>
            <person name="Rosa C.A."/>
            <person name="Scheuner C."/>
            <person name="Sibirny A.A."/>
            <person name="Slot J.C."/>
            <person name="Stielow J.B."/>
            <person name="Sun H."/>
            <person name="Kurtzman C.P."/>
            <person name="Blackwell M."/>
            <person name="Grigoriev I.V."/>
            <person name="Jeffries T.W."/>
        </authorList>
    </citation>
    <scope>NUCLEOTIDE SEQUENCE [LARGE SCALE GENOMIC DNA]</scope>
    <source>
        <strain evidence="3">NRRL Y-1933</strain>
    </source>
</reference>
<dbReference type="Gene3D" id="3.30.710.10">
    <property type="entry name" value="Potassium Channel Kv1.1, Chain A"/>
    <property type="match status" value="2"/>
</dbReference>
<dbReference type="InterPro" id="IPR003131">
    <property type="entry name" value="T1-type_BTB"/>
</dbReference>
<sequence length="466" mass="54160">MSVEYSQNPLVYRGSREFDPEIPEILPHEKVYSIQVGYKLFRLSGASLSSDAPSYFTQFFNKEENTEEILFIDRNPNIFEKIYNHLQGYRISVDTAIEFVHIWSDSYYFGLKRLQEQLSNEDIFAIIGGESFKISKNLLVQSGNYPNYFSINYDSMLTDNLRLIEQKNIIRPPPQQPATVNNRSAKLFGDLIQILKGNTLVIKNDEHRKLLIKECKYYRFLALEQKIIKYKIHNCPYTDAQEIIIDLFDLSSKGIFKQTFPRQESPVLYARPYIKDIKRSLIFQINNSENFNPELKLLINRTEGICILRLVGDYRSKFLQIFRNMSKDFMDEPQMSSEMLILSGLKSSKAVINGLTMKQDWWFSILDTPRSDTLGSASPVENLGEPKSKMRKLDLNSNNDLLSVDNLEKYFKGQEENTSKPEIIEITIIKGLWRVLTRGQHARLHLVSLEGCTNSSTFLRDRIDFL</sequence>
<dbReference type="RefSeq" id="XP_020076191.1">
    <property type="nucleotide sequence ID" value="XM_020223574.1"/>
</dbReference>
<feature type="domain" description="Potassium channel tetramerisation-type BTB" evidence="1">
    <location>
        <begin position="34"/>
        <end position="114"/>
    </location>
</feature>
<dbReference type="STRING" id="984485.A0A1E4RIN2"/>
<dbReference type="PANTHER" id="PTHR31758">
    <property type="entry name" value="BTB/POZ DOMAIN-CONTAINING PROTEIN YLR108C"/>
    <property type="match status" value="1"/>
</dbReference>
<name>A0A1E4RIN2_9ASCO</name>
<proteinExistence type="predicted"/>
<dbReference type="OrthoDB" id="2414723at2759"/>